<dbReference type="GO" id="GO:0030317">
    <property type="term" value="P:flagellated sperm motility"/>
    <property type="evidence" value="ECO:0007669"/>
    <property type="project" value="TreeGrafter"/>
</dbReference>
<reference evidence="2" key="1">
    <citation type="submission" date="2025-08" db="UniProtKB">
        <authorList>
            <consortium name="Ensembl"/>
        </authorList>
    </citation>
    <scope>IDENTIFICATION</scope>
</reference>
<reference evidence="2" key="2">
    <citation type="submission" date="2025-09" db="UniProtKB">
        <authorList>
            <consortium name="Ensembl"/>
        </authorList>
    </citation>
    <scope>IDENTIFICATION</scope>
</reference>
<dbReference type="Gene3D" id="1.10.238.10">
    <property type="entry name" value="EF-hand"/>
    <property type="match status" value="2"/>
</dbReference>
<dbReference type="InterPro" id="IPR042798">
    <property type="entry name" value="EFCAB9"/>
</dbReference>
<dbReference type="PANTHER" id="PTHR47065:SF1">
    <property type="entry name" value="EF-HAND CALCIUM-BINDING DOMAIN-CONTAINING PROTEIN 9"/>
    <property type="match status" value="1"/>
</dbReference>
<dbReference type="Ensembl" id="ENSSANT00000065833.1">
    <property type="protein sequence ID" value="ENSSANP00000061904.1"/>
    <property type="gene ID" value="ENSSANG00000030918.1"/>
</dbReference>
<dbReference type="InterPro" id="IPR002048">
    <property type="entry name" value="EF_hand_dom"/>
</dbReference>
<dbReference type="GO" id="GO:0005509">
    <property type="term" value="F:calcium ion binding"/>
    <property type="evidence" value="ECO:0007669"/>
    <property type="project" value="InterPro"/>
</dbReference>
<organism evidence="2 3">
    <name type="scientific">Sinocyclocheilus anshuiensis</name>
    <dbReference type="NCBI Taxonomy" id="1608454"/>
    <lineage>
        <taxon>Eukaryota</taxon>
        <taxon>Metazoa</taxon>
        <taxon>Chordata</taxon>
        <taxon>Craniata</taxon>
        <taxon>Vertebrata</taxon>
        <taxon>Euteleostomi</taxon>
        <taxon>Actinopterygii</taxon>
        <taxon>Neopterygii</taxon>
        <taxon>Teleostei</taxon>
        <taxon>Ostariophysi</taxon>
        <taxon>Cypriniformes</taxon>
        <taxon>Cyprinidae</taxon>
        <taxon>Cyprininae</taxon>
        <taxon>Sinocyclocheilus</taxon>
    </lineage>
</organism>
<dbReference type="SUPFAM" id="SSF47473">
    <property type="entry name" value="EF-hand"/>
    <property type="match status" value="1"/>
</dbReference>
<dbReference type="OrthoDB" id="186625at2759"/>
<evidence type="ECO:0000313" key="2">
    <source>
        <dbReference type="Ensembl" id="ENSSANP00000061904.1"/>
    </source>
</evidence>
<dbReference type="AlphaFoldDB" id="A0A671Q0B5"/>
<dbReference type="InterPro" id="IPR011992">
    <property type="entry name" value="EF-hand-dom_pair"/>
</dbReference>
<keyword evidence="3" id="KW-1185">Reference proteome</keyword>
<dbReference type="GO" id="GO:0005737">
    <property type="term" value="C:cytoplasm"/>
    <property type="evidence" value="ECO:0007669"/>
    <property type="project" value="TreeGrafter"/>
</dbReference>
<dbReference type="GO" id="GO:0061891">
    <property type="term" value="F:calcium ion sensor activity"/>
    <property type="evidence" value="ECO:0007669"/>
    <property type="project" value="TreeGrafter"/>
</dbReference>
<sequence length="203" mass="24246">MKLKKGVFFEYLNLNKFHCLLSLTNTKIIYDYFCLLDIHEKKTLNDIQFYHFMKHVTTMGKKHIMLTFDMLDWDADGEIGFEEFYMMVCILLSSEHDVEETFICHHFLPVFELLDMDSSKTINLKEFKASGFLFNLKGSDFKKILNLFDITGDECLNLSEFQKFTMMCMDAQKEFKRKRGKLHRLMDICTYFVKEEDELHLLD</sequence>
<dbReference type="PANTHER" id="PTHR47065">
    <property type="entry name" value="EF-HAND CALCIUM-BINDING DOMAIN-CONTAINING PROTEIN 9"/>
    <property type="match status" value="1"/>
</dbReference>
<evidence type="ECO:0000259" key="1">
    <source>
        <dbReference type="PROSITE" id="PS50222"/>
    </source>
</evidence>
<proteinExistence type="predicted"/>
<dbReference type="KEGG" id="sanh:107669057"/>
<dbReference type="GeneID" id="107669057"/>
<dbReference type="SMART" id="SM00054">
    <property type="entry name" value="EFh"/>
    <property type="match status" value="3"/>
</dbReference>
<gene>
    <name evidence="2" type="primary">efcab9</name>
</gene>
<accession>A0A671Q0B5</accession>
<dbReference type="PROSITE" id="PS50222">
    <property type="entry name" value="EF_HAND_2"/>
    <property type="match status" value="1"/>
</dbReference>
<name>A0A671Q0B5_9TELE</name>
<evidence type="ECO:0000313" key="3">
    <source>
        <dbReference type="Proteomes" id="UP000472260"/>
    </source>
</evidence>
<dbReference type="GO" id="GO:0097228">
    <property type="term" value="C:sperm principal piece"/>
    <property type="evidence" value="ECO:0007669"/>
    <property type="project" value="TreeGrafter"/>
</dbReference>
<feature type="domain" description="EF-hand" evidence="1">
    <location>
        <begin position="59"/>
        <end position="94"/>
    </location>
</feature>
<dbReference type="Proteomes" id="UP000472260">
    <property type="component" value="Unassembled WGS sequence"/>
</dbReference>
<protein>
    <recommendedName>
        <fullName evidence="1">EF-hand domain-containing protein</fullName>
    </recommendedName>
</protein>